<organism evidence="1 2">
    <name type="scientific">Diatraea saccharalis</name>
    <name type="common">sugarcane borer</name>
    <dbReference type="NCBI Taxonomy" id="40085"/>
    <lineage>
        <taxon>Eukaryota</taxon>
        <taxon>Metazoa</taxon>
        <taxon>Ecdysozoa</taxon>
        <taxon>Arthropoda</taxon>
        <taxon>Hexapoda</taxon>
        <taxon>Insecta</taxon>
        <taxon>Pterygota</taxon>
        <taxon>Neoptera</taxon>
        <taxon>Endopterygota</taxon>
        <taxon>Lepidoptera</taxon>
        <taxon>Glossata</taxon>
        <taxon>Ditrysia</taxon>
        <taxon>Pyraloidea</taxon>
        <taxon>Crambidae</taxon>
        <taxon>Crambinae</taxon>
        <taxon>Diatraea</taxon>
    </lineage>
</organism>
<sequence>MTDHKEVPVVETQLMSEYKDGQLQIVEVRPFEKDVMLESEVVNSMSGLETDSETKYIQLVNTGDKSMMQLDLLNLTLIKCADGTESYRLVANGEGVNDGETTVTCVLASSDNEGNDDSEGQESYMVMNNEQNTVMYLQSELPTGAAPLIGTEPGTVMTLVDTSKPVNTSPVATTTDASKQVPKLTPVEILERAKALQKALLGKSGSYVRRKRKSDLPPPHELLSAPNFKLFLYSCKSCNFKCNAIKEMTAHKGGAGAAGRGARRGTDRITLQCARCPYKGNTHMQLMKHVKYTADVLVCGACGFESASRLVFKKHIEQEHGATAV</sequence>
<proteinExistence type="predicted"/>
<evidence type="ECO:0000313" key="2">
    <source>
        <dbReference type="Proteomes" id="UP001153714"/>
    </source>
</evidence>
<reference evidence="1" key="2">
    <citation type="submission" date="2022-10" db="EMBL/GenBank/DDBJ databases">
        <authorList>
            <consortium name="ENA_rothamsted_submissions"/>
            <consortium name="culmorum"/>
            <person name="King R."/>
        </authorList>
    </citation>
    <scope>NUCLEOTIDE SEQUENCE</scope>
</reference>
<evidence type="ECO:0000313" key="1">
    <source>
        <dbReference type="EMBL" id="CAG9794240.1"/>
    </source>
</evidence>
<reference evidence="1" key="1">
    <citation type="submission" date="2021-12" db="EMBL/GenBank/DDBJ databases">
        <authorList>
            <person name="King R."/>
        </authorList>
    </citation>
    <scope>NUCLEOTIDE SEQUENCE</scope>
</reference>
<keyword evidence="2" id="KW-1185">Reference proteome</keyword>
<dbReference type="Proteomes" id="UP001153714">
    <property type="component" value="Chromosome 6"/>
</dbReference>
<gene>
    <name evidence="1" type="ORF">DIATSA_LOCUS11634</name>
</gene>
<name>A0A9N9WIK7_9NEOP</name>
<dbReference type="OrthoDB" id="8119460at2759"/>
<dbReference type="EMBL" id="OU893337">
    <property type="protein sequence ID" value="CAG9794240.1"/>
    <property type="molecule type" value="Genomic_DNA"/>
</dbReference>
<protein>
    <submittedName>
        <fullName evidence="1">Uncharacterized protein</fullName>
    </submittedName>
</protein>
<accession>A0A9N9WIK7</accession>
<dbReference type="AlphaFoldDB" id="A0A9N9WIK7"/>